<sequence>MLVVELKETIMTCFGEALVRLLESSWGQRLFPGVDIEKIKRRKADGAKRSGGVYFMKNGKLCTAVAATIESLKLPSADDEMEPPPPPSVDDQVDCERMIFGYRSLQGTDYEISCPLSMRPPNPTTALWGYLPAPYVAVSVSTTKAGDGSMLELSVNLEGTHQPYMYAAEGLAQLEKVMGVDGGGDREESAASQGEAEGYAQSRTAKNLRMRATEDVISASIVEGTEEATNDQGLAIPGSLENLPGVLEDIPKVETSPDENLWFMALDMNDRCRFQQPDDGYDPCFGIVLDRGKDDLI</sequence>
<evidence type="ECO:0000313" key="2">
    <source>
        <dbReference type="EMBL" id="EER06509.1"/>
    </source>
</evidence>
<protein>
    <submittedName>
        <fullName evidence="2">Uncharacterized protein</fullName>
    </submittedName>
</protein>
<gene>
    <name evidence="2" type="ORF">Pmar_PMAR008307</name>
</gene>
<dbReference type="EMBL" id="GG680674">
    <property type="protein sequence ID" value="EER06509.1"/>
    <property type="molecule type" value="Genomic_DNA"/>
</dbReference>
<feature type="compositionally biased region" description="Low complexity" evidence="1">
    <location>
        <begin position="190"/>
        <end position="201"/>
    </location>
</feature>
<accession>C5L9T5</accession>
<dbReference type="InParanoid" id="C5L9T5"/>
<dbReference type="AlphaFoldDB" id="C5L9T5"/>
<feature type="region of interest" description="Disordered" evidence="1">
    <location>
        <begin position="181"/>
        <end position="202"/>
    </location>
</feature>
<dbReference type="RefSeq" id="XP_002774693.1">
    <property type="nucleotide sequence ID" value="XM_002774647.1"/>
</dbReference>
<keyword evidence="3" id="KW-1185">Reference proteome</keyword>
<dbReference type="Proteomes" id="UP000007800">
    <property type="component" value="Unassembled WGS sequence"/>
</dbReference>
<evidence type="ECO:0000313" key="3">
    <source>
        <dbReference type="Proteomes" id="UP000007800"/>
    </source>
</evidence>
<dbReference type="GeneID" id="9055471"/>
<name>C5L9T5_PERM5</name>
<proteinExistence type="predicted"/>
<evidence type="ECO:0000256" key="1">
    <source>
        <dbReference type="SAM" id="MobiDB-lite"/>
    </source>
</evidence>
<reference evidence="2 3" key="1">
    <citation type="submission" date="2008-07" db="EMBL/GenBank/DDBJ databases">
        <authorList>
            <person name="El-Sayed N."/>
            <person name="Caler E."/>
            <person name="Inman J."/>
            <person name="Amedeo P."/>
            <person name="Hass B."/>
            <person name="Wortman J."/>
        </authorList>
    </citation>
    <scope>NUCLEOTIDE SEQUENCE [LARGE SCALE GENOMIC DNA]</scope>
    <source>
        <strain evidence="3">ATCC 50983 / TXsc</strain>
    </source>
</reference>
<dbReference type="OrthoDB" id="10679503at2759"/>
<organism evidence="3">
    <name type="scientific">Perkinsus marinus (strain ATCC 50983 / TXsc)</name>
    <dbReference type="NCBI Taxonomy" id="423536"/>
    <lineage>
        <taxon>Eukaryota</taxon>
        <taxon>Sar</taxon>
        <taxon>Alveolata</taxon>
        <taxon>Perkinsozoa</taxon>
        <taxon>Perkinsea</taxon>
        <taxon>Perkinsida</taxon>
        <taxon>Perkinsidae</taxon>
        <taxon>Perkinsus</taxon>
    </lineage>
</organism>